<evidence type="ECO:0000313" key="1">
    <source>
        <dbReference type="EMBL" id="XAI71275.1"/>
    </source>
</evidence>
<gene>
    <name evidence="1" type="ORF">Cygsa01_00229</name>
</gene>
<organism evidence="1">
    <name type="scientific">Pseudomonas phage Cygsa01</name>
    <dbReference type="NCBI Taxonomy" id="3138529"/>
    <lineage>
        <taxon>Viruses</taxon>
    </lineage>
</organism>
<protein>
    <submittedName>
        <fullName evidence="1">Uncharacterized protein</fullName>
    </submittedName>
</protein>
<name>A0AAU6W4K9_9VIRU</name>
<dbReference type="EMBL" id="PP179332">
    <property type="protein sequence ID" value="XAI71275.1"/>
    <property type="molecule type" value="Genomic_DNA"/>
</dbReference>
<sequence length="252" mass="27741">MGTSLLDTPTKASLDLVKALAKKLNFFINGNGIMQTDSGPVESILHIAKRLSSTGYFHPIQVFESYDEMTLAQLSVDDMGYVQADPVLKKRGLYQVQENGEFKKQSYESIVALSRELGRELLVQDIPVSYVTGPVEVYKLIIPTNVEQTVWVNLRMKAFIPASGVGCEQDVTIIVRINQNGTVQTETIARPPYTTLGALTSVLPVLDYTIATQNQGSEEENRLITVRVKPQVDNVSLATISVLDSSSLVYKA</sequence>
<reference evidence="1" key="1">
    <citation type="journal article" date="2024" name="J. Gen. Virol.">
        <title>Novel phages of Pseudomonas syringae unveil numerous potential auxiliary metabolic genes.</title>
        <authorList>
            <person name="Feltin C."/>
            <person name="Garneau J.R."/>
            <person name="Morris C.E."/>
            <person name="Berard A."/>
            <person name="Torres-Barcelo C."/>
        </authorList>
    </citation>
    <scope>NUCLEOTIDE SEQUENCE</scope>
</reference>
<accession>A0AAU6W4K9</accession>
<proteinExistence type="predicted"/>